<evidence type="ECO:0000313" key="3">
    <source>
        <dbReference type="Proteomes" id="UP000799770"/>
    </source>
</evidence>
<name>A0A6A5ZIS3_9PLEO</name>
<reference evidence="2" key="1">
    <citation type="journal article" date="2020" name="Stud. Mycol.">
        <title>101 Dothideomycetes genomes: a test case for predicting lifestyles and emergence of pathogens.</title>
        <authorList>
            <person name="Haridas S."/>
            <person name="Albert R."/>
            <person name="Binder M."/>
            <person name="Bloem J."/>
            <person name="Labutti K."/>
            <person name="Salamov A."/>
            <person name="Andreopoulos B."/>
            <person name="Baker S."/>
            <person name="Barry K."/>
            <person name="Bills G."/>
            <person name="Bluhm B."/>
            <person name="Cannon C."/>
            <person name="Castanera R."/>
            <person name="Culley D."/>
            <person name="Daum C."/>
            <person name="Ezra D."/>
            <person name="Gonzalez J."/>
            <person name="Henrissat B."/>
            <person name="Kuo A."/>
            <person name="Liang C."/>
            <person name="Lipzen A."/>
            <person name="Lutzoni F."/>
            <person name="Magnuson J."/>
            <person name="Mondo S."/>
            <person name="Nolan M."/>
            <person name="Ohm R."/>
            <person name="Pangilinan J."/>
            <person name="Park H.-J."/>
            <person name="Ramirez L."/>
            <person name="Alfaro M."/>
            <person name="Sun H."/>
            <person name="Tritt A."/>
            <person name="Yoshinaga Y."/>
            <person name="Zwiers L.-H."/>
            <person name="Turgeon B."/>
            <person name="Goodwin S."/>
            <person name="Spatafora J."/>
            <person name="Crous P."/>
            <person name="Grigoriev I."/>
        </authorList>
    </citation>
    <scope>NUCLEOTIDE SEQUENCE</scope>
    <source>
        <strain evidence="2">CBS 627.86</strain>
    </source>
</reference>
<keyword evidence="3" id="KW-1185">Reference proteome</keyword>
<dbReference type="EMBL" id="ML977316">
    <property type="protein sequence ID" value="KAF2119175.1"/>
    <property type="molecule type" value="Genomic_DNA"/>
</dbReference>
<gene>
    <name evidence="2" type="ORF">BDV96DRAFT_372506</name>
</gene>
<sequence length="191" mass="21036">MLCIAALLTLTTRSTKCITRTVWLSDSIVGASNSRVAAVTAHRSYVHVTLCPRCASTFSWLAWCKAVPRCYNVSGASAGLQIDLLLRSRYLRFSHALFRAGRELQPHHVVSIPASCRKESESAREKSLIPSIVNELPVEVEPSGGTLDHPAARAVSRHLDQRDRDARLTNSDRIMAELQGLQSARVIASQF</sequence>
<dbReference type="Proteomes" id="UP000799770">
    <property type="component" value="Unassembled WGS sequence"/>
</dbReference>
<organism evidence="2 3">
    <name type="scientific">Lophiotrema nucula</name>
    <dbReference type="NCBI Taxonomy" id="690887"/>
    <lineage>
        <taxon>Eukaryota</taxon>
        <taxon>Fungi</taxon>
        <taxon>Dikarya</taxon>
        <taxon>Ascomycota</taxon>
        <taxon>Pezizomycotina</taxon>
        <taxon>Dothideomycetes</taxon>
        <taxon>Pleosporomycetidae</taxon>
        <taxon>Pleosporales</taxon>
        <taxon>Lophiotremataceae</taxon>
        <taxon>Lophiotrema</taxon>
    </lineage>
</organism>
<evidence type="ECO:0000256" key="1">
    <source>
        <dbReference type="SAM" id="SignalP"/>
    </source>
</evidence>
<dbReference type="AlphaFoldDB" id="A0A6A5ZIS3"/>
<keyword evidence="1" id="KW-0732">Signal</keyword>
<proteinExistence type="predicted"/>
<evidence type="ECO:0000313" key="2">
    <source>
        <dbReference type="EMBL" id="KAF2119175.1"/>
    </source>
</evidence>
<protein>
    <recommendedName>
        <fullName evidence="4">Secreted protein</fullName>
    </recommendedName>
</protein>
<feature type="signal peptide" evidence="1">
    <location>
        <begin position="1"/>
        <end position="17"/>
    </location>
</feature>
<feature type="chain" id="PRO_5025333868" description="Secreted protein" evidence="1">
    <location>
        <begin position="18"/>
        <end position="191"/>
    </location>
</feature>
<accession>A0A6A5ZIS3</accession>
<evidence type="ECO:0008006" key="4">
    <source>
        <dbReference type="Google" id="ProtNLM"/>
    </source>
</evidence>